<proteinExistence type="predicted"/>
<feature type="compositionally biased region" description="Polar residues" evidence="1">
    <location>
        <begin position="167"/>
        <end position="176"/>
    </location>
</feature>
<gene>
    <name evidence="2" type="ORF">QBC41DRAFT_303395</name>
</gene>
<evidence type="ECO:0000313" key="2">
    <source>
        <dbReference type="EMBL" id="KAK0668462.1"/>
    </source>
</evidence>
<comment type="caution">
    <text evidence="2">The sequence shown here is derived from an EMBL/GenBank/DDBJ whole genome shotgun (WGS) entry which is preliminary data.</text>
</comment>
<sequence length="261" mass="27613">MAVPSPSPKAPLSERIKAAHEQLHLLKTQLNPAINEADLGPEYLGLLQKQVDSSDATTYCARVGTLYRIATLFNHRSDQYIDCLEQRLTDLRAQLAQSVPRTPPRESPSSTIILHSPQSSISISPSDGDVFVLPKSAVQIITSAFGGCTDTNSVNSGSDGIAGNTRDGGQNDDSFQTTHSSPSPSTTMGLATPASSSSSDGFATPASEALLATPRPASPPPALRESCCECGQYIQHVFGQPSAYRLCTECEMGRSMAGCNI</sequence>
<keyword evidence="3" id="KW-1185">Reference proteome</keyword>
<name>A0AA39ZCJ0_9PEZI</name>
<dbReference type="AlphaFoldDB" id="A0AA39ZCJ0"/>
<evidence type="ECO:0000313" key="3">
    <source>
        <dbReference type="Proteomes" id="UP001174997"/>
    </source>
</evidence>
<reference evidence="2" key="1">
    <citation type="submission" date="2023-06" db="EMBL/GenBank/DDBJ databases">
        <title>Genome-scale phylogeny and comparative genomics of the fungal order Sordariales.</title>
        <authorList>
            <consortium name="Lawrence Berkeley National Laboratory"/>
            <person name="Hensen N."/>
            <person name="Bonometti L."/>
            <person name="Westerberg I."/>
            <person name="Brannstrom I.O."/>
            <person name="Guillou S."/>
            <person name="Cros-Aarteil S."/>
            <person name="Calhoun S."/>
            <person name="Haridas S."/>
            <person name="Kuo A."/>
            <person name="Mondo S."/>
            <person name="Pangilinan J."/>
            <person name="Riley R."/>
            <person name="Labutti K."/>
            <person name="Andreopoulos B."/>
            <person name="Lipzen A."/>
            <person name="Chen C."/>
            <person name="Yanf M."/>
            <person name="Daum C."/>
            <person name="Ng V."/>
            <person name="Clum A."/>
            <person name="Steindorff A."/>
            <person name="Ohm R."/>
            <person name="Martin F."/>
            <person name="Silar P."/>
            <person name="Natvig D."/>
            <person name="Lalanne C."/>
            <person name="Gautier V."/>
            <person name="Ament-Velasquez S.L."/>
            <person name="Kruys A."/>
            <person name="Hutchinson M.I."/>
            <person name="Powell A.J."/>
            <person name="Barry K."/>
            <person name="Miller A.N."/>
            <person name="Grigoriev I.V."/>
            <person name="Debuchy R."/>
            <person name="Gladieux P."/>
            <person name="Thoren M.H."/>
            <person name="Johannesson H."/>
        </authorList>
    </citation>
    <scope>NUCLEOTIDE SEQUENCE</scope>
    <source>
        <strain evidence="2">CBS 307.81</strain>
    </source>
</reference>
<organism evidence="2 3">
    <name type="scientific">Cercophora samala</name>
    <dbReference type="NCBI Taxonomy" id="330535"/>
    <lineage>
        <taxon>Eukaryota</taxon>
        <taxon>Fungi</taxon>
        <taxon>Dikarya</taxon>
        <taxon>Ascomycota</taxon>
        <taxon>Pezizomycotina</taxon>
        <taxon>Sordariomycetes</taxon>
        <taxon>Sordariomycetidae</taxon>
        <taxon>Sordariales</taxon>
        <taxon>Lasiosphaeriaceae</taxon>
        <taxon>Cercophora</taxon>
    </lineage>
</organism>
<accession>A0AA39ZCJ0</accession>
<feature type="region of interest" description="Disordered" evidence="1">
    <location>
        <begin position="156"/>
        <end position="204"/>
    </location>
</feature>
<protein>
    <submittedName>
        <fullName evidence="2">Uncharacterized protein</fullName>
    </submittedName>
</protein>
<feature type="region of interest" description="Disordered" evidence="1">
    <location>
        <begin position="97"/>
        <end position="120"/>
    </location>
</feature>
<feature type="compositionally biased region" description="Low complexity" evidence="1">
    <location>
        <begin position="177"/>
        <end position="187"/>
    </location>
</feature>
<evidence type="ECO:0000256" key="1">
    <source>
        <dbReference type="SAM" id="MobiDB-lite"/>
    </source>
</evidence>
<dbReference type="Proteomes" id="UP001174997">
    <property type="component" value="Unassembled WGS sequence"/>
</dbReference>
<feature type="compositionally biased region" description="Low complexity" evidence="1">
    <location>
        <begin position="107"/>
        <end position="120"/>
    </location>
</feature>
<dbReference type="EMBL" id="JAULSY010000056">
    <property type="protein sequence ID" value="KAK0668462.1"/>
    <property type="molecule type" value="Genomic_DNA"/>
</dbReference>